<organism evidence="1 2">
    <name type="scientific">Ancylostoma ceylanicum</name>
    <dbReference type="NCBI Taxonomy" id="53326"/>
    <lineage>
        <taxon>Eukaryota</taxon>
        <taxon>Metazoa</taxon>
        <taxon>Ecdysozoa</taxon>
        <taxon>Nematoda</taxon>
        <taxon>Chromadorea</taxon>
        <taxon>Rhabditida</taxon>
        <taxon>Rhabditina</taxon>
        <taxon>Rhabditomorpha</taxon>
        <taxon>Strongyloidea</taxon>
        <taxon>Ancylostomatidae</taxon>
        <taxon>Ancylostomatinae</taxon>
        <taxon>Ancylostoma</taxon>
    </lineage>
</organism>
<gene>
    <name evidence="1" type="primary">Acey_s0010.g1120</name>
    <name evidence="1" type="ORF">Y032_0010g1120</name>
</gene>
<dbReference type="Proteomes" id="UP000024635">
    <property type="component" value="Unassembled WGS sequence"/>
</dbReference>
<dbReference type="EMBL" id="JARK01001346">
    <property type="protein sequence ID" value="EYC26369.1"/>
    <property type="molecule type" value="Genomic_DNA"/>
</dbReference>
<reference evidence="2" key="1">
    <citation type="journal article" date="2015" name="Nat. Genet.">
        <title>The genome and transcriptome of the zoonotic hookworm Ancylostoma ceylanicum identify infection-specific gene families.</title>
        <authorList>
            <person name="Schwarz E.M."/>
            <person name="Hu Y."/>
            <person name="Antoshechkin I."/>
            <person name="Miller M.M."/>
            <person name="Sternberg P.W."/>
            <person name="Aroian R.V."/>
        </authorList>
    </citation>
    <scope>NUCLEOTIDE SEQUENCE</scope>
    <source>
        <strain evidence="2">HY135</strain>
    </source>
</reference>
<dbReference type="AlphaFoldDB" id="A0A016VFF5"/>
<comment type="caution">
    <text evidence="1">The sequence shown here is derived from an EMBL/GenBank/DDBJ whole genome shotgun (WGS) entry which is preliminary data.</text>
</comment>
<accession>A0A016VFF5</accession>
<sequence>MDLERKTGNRRCEFSFSINLGQVLCAPLIEKLYEYAEECVNREALELGFVESTWAEVCHYETTGAFK</sequence>
<protein>
    <submittedName>
        <fullName evidence="1">Uncharacterized protein</fullName>
    </submittedName>
</protein>
<evidence type="ECO:0000313" key="1">
    <source>
        <dbReference type="EMBL" id="EYC26369.1"/>
    </source>
</evidence>
<proteinExistence type="predicted"/>
<keyword evidence="2" id="KW-1185">Reference proteome</keyword>
<name>A0A016VFF5_9BILA</name>
<evidence type="ECO:0000313" key="2">
    <source>
        <dbReference type="Proteomes" id="UP000024635"/>
    </source>
</evidence>